<dbReference type="GO" id="GO:0016791">
    <property type="term" value="F:phosphatase activity"/>
    <property type="evidence" value="ECO:0007669"/>
    <property type="project" value="TreeGrafter"/>
</dbReference>
<gene>
    <name evidence="3" type="ORF">NITHO_2120006</name>
</gene>
<feature type="domain" description="Calcineurin-like phosphoesterase" evidence="2">
    <location>
        <begin position="19"/>
        <end position="223"/>
    </location>
</feature>
<evidence type="ECO:0000313" key="3">
    <source>
        <dbReference type="EMBL" id="CCF83263.1"/>
    </source>
</evidence>
<dbReference type="PANTHER" id="PTHR42850:SF2">
    <property type="entry name" value="BLL5683 PROTEIN"/>
    <property type="match status" value="1"/>
</dbReference>
<proteinExistence type="inferred from homology"/>
<dbReference type="RefSeq" id="WP_008476254.1">
    <property type="nucleotide sequence ID" value="NZ_CAGS01000127.1"/>
</dbReference>
<evidence type="ECO:0000259" key="2">
    <source>
        <dbReference type="Pfam" id="PF12850"/>
    </source>
</evidence>
<reference evidence="3 4" key="1">
    <citation type="journal article" date="2012" name="ISME J.">
        <title>Nitrification expanded: discovery, physiology and genomics of a nitrite-oxidizing bacterium from the phylum Chloroflexi.</title>
        <authorList>
            <person name="Sorokin D.Y."/>
            <person name="Lucker S."/>
            <person name="Vejmelkova D."/>
            <person name="Kostrikina N.A."/>
            <person name="Kleerebezem R."/>
            <person name="Rijpstra W.I."/>
            <person name="Damste J.S."/>
            <person name="Le Paslier D."/>
            <person name="Muyzer G."/>
            <person name="Wagner M."/>
            <person name="van Loosdrecht M.C."/>
            <person name="Daims H."/>
        </authorList>
    </citation>
    <scope>NUCLEOTIDE SEQUENCE [LARGE SCALE GENOMIC DNA]</scope>
    <source>
        <strain evidence="4">none</strain>
    </source>
</reference>
<dbReference type="Proteomes" id="UP000004221">
    <property type="component" value="Unassembled WGS sequence"/>
</dbReference>
<organism evidence="3 4">
    <name type="scientific">Nitrolancea hollandica Lb</name>
    <dbReference type="NCBI Taxonomy" id="1129897"/>
    <lineage>
        <taxon>Bacteria</taxon>
        <taxon>Pseudomonadati</taxon>
        <taxon>Thermomicrobiota</taxon>
        <taxon>Thermomicrobia</taxon>
        <taxon>Sphaerobacterales</taxon>
        <taxon>Sphaerobacterineae</taxon>
        <taxon>Sphaerobacteraceae</taxon>
        <taxon>Nitrolancea</taxon>
    </lineage>
</organism>
<keyword evidence="4" id="KW-1185">Reference proteome</keyword>
<dbReference type="CDD" id="cd00838">
    <property type="entry name" value="MPP_superfamily"/>
    <property type="match status" value="1"/>
</dbReference>
<evidence type="ECO:0000256" key="1">
    <source>
        <dbReference type="ARBA" id="ARBA00008950"/>
    </source>
</evidence>
<dbReference type="GO" id="GO:0005737">
    <property type="term" value="C:cytoplasm"/>
    <property type="evidence" value="ECO:0007669"/>
    <property type="project" value="TreeGrafter"/>
</dbReference>
<dbReference type="Pfam" id="PF12850">
    <property type="entry name" value="Metallophos_2"/>
    <property type="match status" value="1"/>
</dbReference>
<protein>
    <submittedName>
        <fullName evidence="3">Metallophosphoesterase</fullName>
    </submittedName>
</protein>
<dbReference type="SUPFAM" id="SSF56300">
    <property type="entry name" value="Metallo-dependent phosphatases"/>
    <property type="match status" value="1"/>
</dbReference>
<dbReference type="AlphaFoldDB" id="I4EF01"/>
<dbReference type="Gene3D" id="3.60.21.10">
    <property type="match status" value="1"/>
</dbReference>
<dbReference type="InterPro" id="IPR024654">
    <property type="entry name" value="Calcineurin-like_PHP_lpxH"/>
</dbReference>
<name>I4EF01_9BACT</name>
<sequence>MRYRGHLLLNESGAEAMSRILIISDVHANLVALDAVLGEVGAVDEIWSLGDIIGYGPRPRECLARVRAATPPVSVPGNHDWACIGRISLDDFNPVAKFAAYWTANQLHPDDVQYLNSLPVRMHDRYWTIVHGSPRDPIWEYVVNWRIAAENFRYFDTRLCFVGHTHVQGYFRDDEMPFDLWPRRPNDGEVLDVSAGRFLINPGSVGQPRDGDPRAACAIFDPETATVTFRRVPYDVQETQVQMIDGGLPDVLAARLARGV</sequence>
<dbReference type="EMBL" id="CAGS01000127">
    <property type="protein sequence ID" value="CCF83263.1"/>
    <property type="molecule type" value="Genomic_DNA"/>
</dbReference>
<comment type="caution">
    <text evidence="3">The sequence shown here is derived from an EMBL/GenBank/DDBJ whole genome shotgun (WGS) entry which is preliminary data.</text>
</comment>
<comment type="similarity">
    <text evidence="1">Belongs to the metallophosphoesterase superfamily. YfcE family.</text>
</comment>
<dbReference type="InterPro" id="IPR050126">
    <property type="entry name" value="Ap4A_hydrolase"/>
</dbReference>
<evidence type="ECO:0000313" key="4">
    <source>
        <dbReference type="Proteomes" id="UP000004221"/>
    </source>
</evidence>
<dbReference type="PIRSF" id="PIRSF000883">
    <property type="entry name" value="Pesterase_MJ0912"/>
    <property type="match status" value="1"/>
</dbReference>
<dbReference type="InterPro" id="IPR011152">
    <property type="entry name" value="Pesterase_MJ0912"/>
</dbReference>
<dbReference type="PANTHER" id="PTHR42850">
    <property type="entry name" value="METALLOPHOSPHOESTERASE"/>
    <property type="match status" value="1"/>
</dbReference>
<accession>I4EF01</accession>
<dbReference type="InterPro" id="IPR029052">
    <property type="entry name" value="Metallo-depent_PP-like"/>
</dbReference>